<dbReference type="CDD" id="cd00757">
    <property type="entry name" value="ThiF_MoeB_HesA_family"/>
    <property type="match status" value="1"/>
</dbReference>
<dbReference type="PANTHER" id="PTHR10953">
    <property type="entry name" value="UBIQUITIN-ACTIVATING ENZYME E1"/>
    <property type="match status" value="1"/>
</dbReference>
<dbReference type="OrthoDB" id="9804286at2"/>
<dbReference type="Proteomes" id="UP000367750">
    <property type="component" value="Unassembled WGS sequence"/>
</dbReference>
<dbReference type="EMBL" id="VYKK01000005">
    <property type="protein sequence ID" value="KAA9006641.1"/>
    <property type="molecule type" value="Genomic_DNA"/>
</dbReference>
<dbReference type="PANTHER" id="PTHR10953:SF102">
    <property type="entry name" value="ADENYLYLTRANSFERASE AND SULFURTRANSFERASE MOCS3"/>
    <property type="match status" value="1"/>
</dbReference>
<proteinExistence type="inferred from homology"/>
<dbReference type="InterPro" id="IPR035985">
    <property type="entry name" value="Ubiquitin-activating_enz"/>
</dbReference>
<evidence type="ECO:0000259" key="3">
    <source>
        <dbReference type="Pfam" id="PF00899"/>
    </source>
</evidence>
<dbReference type="InterPro" id="IPR045886">
    <property type="entry name" value="ThiF/MoeB/HesA"/>
</dbReference>
<comment type="similarity">
    <text evidence="1">Belongs to the HesA/MoeB/ThiF family.</text>
</comment>
<comment type="caution">
    <text evidence="4">The sequence shown here is derived from an EMBL/GenBank/DDBJ whole genome shotgun (WGS) entry which is preliminary data.</text>
</comment>
<keyword evidence="4" id="KW-0808">Transferase</keyword>
<dbReference type="GO" id="GO:0008146">
    <property type="term" value="F:sulfotransferase activity"/>
    <property type="evidence" value="ECO:0007669"/>
    <property type="project" value="TreeGrafter"/>
</dbReference>
<evidence type="ECO:0000313" key="4">
    <source>
        <dbReference type="EMBL" id="KAA9006641.1"/>
    </source>
</evidence>
<evidence type="ECO:0000256" key="2">
    <source>
        <dbReference type="SAM" id="MobiDB-lite"/>
    </source>
</evidence>
<dbReference type="FunFam" id="3.40.50.720:FF:000080">
    <property type="entry name" value="Thiazole biosynthesis adenylyltransferase ThiF"/>
    <property type="match status" value="1"/>
</dbReference>
<dbReference type="Gene3D" id="3.40.50.720">
    <property type="entry name" value="NAD(P)-binding Rossmann-like Domain"/>
    <property type="match status" value="1"/>
</dbReference>
<keyword evidence="4" id="KW-0548">Nucleotidyltransferase</keyword>
<accession>A0A5J5GEX2</accession>
<keyword evidence="5" id="KW-1185">Reference proteome</keyword>
<dbReference type="AlphaFoldDB" id="A0A5J5GEX2"/>
<gene>
    <name evidence="4" type="ORF">F4V43_06140</name>
</gene>
<dbReference type="InterPro" id="IPR000594">
    <property type="entry name" value="ThiF_NAD_FAD-bd"/>
</dbReference>
<dbReference type="GO" id="GO:0016779">
    <property type="term" value="F:nucleotidyltransferase activity"/>
    <property type="evidence" value="ECO:0007669"/>
    <property type="project" value="UniProtKB-KW"/>
</dbReference>
<dbReference type="SUPFAM" id="SSF69572">
    <property type="entry name" value="Activating enzymes of the ubiquitin-like proteins"/>
    <property type="match status" value="1"/>
</dbReference>
<protein>
    <submittedName>
        <fullName evidence="4">Thiazole biosynthesis adenylyltransferase ThiF</fullName>
    </submittedName>
</protein>
<organism evidence="4 5">
    <name type="scientific">Paenibacillus spiritus</name>
    <dbReference type="NCBI Taxonomy" id="2496557"/>
    <lineage>
        <taxon>Bacteria</taxon>
        <taxon>Bacillati</taxon>
        <taxon>Bacillota</taxon>
        <taxon>Bacilli</taxon>
        <taxon>Bacillales</taxon>
        <taxon>Paenibacillaceae</taxon>
        <taxon>Paenibacillus</taxon>
    </lineage>
</organism>
<feature type="domain" description="THIF-type NAD/FAD binding fold" evidence="3">
    <location>
        <begin position="27"/>
        <end position="263"/>
    </location>
</feature>
<reference evidence="4 5" key="1">
    <citation type="submission" date="2019-09" db="EMBL/GenBank/DDBJ databases">
        <title>Bacillus ochoae sp. nov., Paenibacillus whitsoniae sp. nov., Paenibacillus spiritus sp. nov. Isolated from the Mars Exploration Rover during spacecraft assembly.</title>
        <authorList>
            <person name="Seuylemezian A."/>
            <person name="Vaishampayan P."/>
        </authorList>
    </citation>
    <scope>NUCLEOTIDE SEQUENCE [LARGE SCALE GENOMIC DNA]</scope>
    <source>
        <strain evidence="4 5">MER_111</strain>
    </source>
</reference>
<dbReference type="GO" id="GO:0004792">
    <property type="term" value="F:thiosulfate-cyanide sulfurtransferase activity"/>
    <property type="evidence" value="ECO:0007669"/>
    <property type="project" value="TreeGrafter"/>
</dbReference>
<dbReference type="Pfam" id="PF00899">
    <property type="entry name" value="ThiF"/>
    <property type="match status" value="1"/>
</dbReference>
<dbReference type="GO" id="GO:0005829">
    <property type="term" value="C:cytosol"/>
    <property type="evidence" value="ECO:0007669"/>
    <property type="project" value="TreeGrafter"/>
</dbReference>
<sequence>MEAGAGRGAEEAPVNNPDPNEGRNGRYSRQIRFAPFGAEAQKRLGASSVLIVGAGALGAGMAETLARSGAGRLVLVDRDYVEWSNLQRQQLYTEADARSRTPKAIAAKRRLMQLNSEITVEAHVADARIEELEELLPGTDLILDATDNFDTRLILNDLAQKYRIPWIYSACVGSYGITYTVIPGETPCLNCLLGTVPLGGDTCDTAGILPQAVQLVAAHATGEALKLLGGRREALRSQLLTFDMWRNEHQAFGVSSARKASCPSCGDKRSYPYLSAGGVERSEALCGRDTVQIRPAVRSSVPLEETANRLARLGAGRVERNPYLVTYTEGAYRIVIFADGRALVHGTSDPAVARSLYHRYFG</sequence>
<evidence type="ECO:0000256" key="1">
    <source>
        <dbReference type="ARBA" id="ARBA00009919"/>
    </source>
</evidence>
<feature type="region of interest" description="Disordered" evidence="2">
    <location>
        <begin position="1"/>
        <end position="26"/>
    </location>
</feature>
<name>A0A5J5GEX2_9BACL</name>
<evidence type="ECO:0000313" key="5">
    <source>
        <dbReference type="Proteomes" id="UP000367750"/>
    </source>
</evidence>
<dbReference type="GO" id="GO:0008641">
    <property type="term" value="F:ubiquitin-like modifier activating enzyme activity"/>
    <property type="evidence" value="ECO:0007669"/>
    <property type="project" value="InterPro"/>
</dbReference>